<comment type="caution">
    <text evidence="1">The sequence shown here is derived from an EMBL/GenBank/DDBJ whole genome shotgun (WGS) entry which is preliminary data.</text>
</comment>
<accession>A0AAD9KQK6</accession>
<organism evidence="1 2">
    <name type="scientific">Ridgeia piscesae</name>
    <name type="common">Tubeworm</name>
    <dbReference type="NCBI Taxonomy" id="27915"/>
    <lineage>
        <taxon>Eukaryota</taxon>
        <taxon>Metazoa</taxon>
        <taxon>Spiralia</taxon>
        <taxon>Lophotrochozoa</taxon>
        <taxon>Annelida</taxon>
        <taxon>Polychaeta</taxon>
        <taxon>Sedentaria</taxon>
        <taxon>Canalipalpata</taxon>
        <taxon>Sabellida</taxon>
        <taxon>Siboglinidae</taxon>
        <taxon>Ridgeia</taxon>
    </lineage>
</organism>
<gene>
    <name evidence="1" type="ORF">NP493_729g00006</name>
</gene>
<evidence type="ECO:0000313" key="2">
    <source>
        <dbReference type="Proteomes" id="UP001209878"/>
    </source>
</evidence>
<dbReference type="PANTHER" id="PTHR13503:SF3">
    <property type="entry name" value="NEGATIVE ELONGATION FACTOR B"/>
    <property type="match status" value="1"/>
</dbReference>
<dbReference type="AlphaFoldDB" id="A0AAD9KQK6"/>
<reference evidence="1" key="1">
    <citation type="journal article" date="2023" name="Mol. Biol. Evol.">
        <title>Third-Generation Sequencing Reveals the Adaptive Role of the Epigenome in Three Deep-Sea Polychaetes.</title>
        <authorList>
            <person name="Perez M."/>
            <person name="Aroh O."/>
            <person name="Sun Y."/>
            <person name="Lan Y."/>
            <person name="Juniper S.K."/>
            <person name="Young C.R."/>
            <person name="Angers B."/>
            <person name="Qian P.Y."/>
        </authorList>
    </citation>
    <scope>NUCLEOTIDE SEQUENCE</scope>
    <source>
        <strain evidence="1">R07B-5</strain>
    </source>
</reference>
<evidence type="ECO:0000313" key="1">
    <source>
        <dbReference type="EMBL" id="KAK2175472.1"/>
    </source>
</evidence>
<dbReference type="Pfam" id="PF06209">
    <property type="entry name" value="COBRA1"/>
    <property type="match status" value="1"/>
</dbReference>
<dbReference type="GO" id="GO:0034244">
    <property type="term" value="P:negative regulation of transcription elongation by RNA polymerase II"/>
    <property type="evidence" value="ECO:0007669"/>
    <property type="project" value="TreeGrafter"/>
</dbReference>
<dbReference type="GO" id="GO:0032021">
    <property type="term" value="C:NELF complex"/>
    <property type="evidence" value="ECO:0007669"/>
    <property type="project" value="TreeGrafter"/>
</dbReference>
<dbReference type="Proteomes" id="UP001209878">
    <property type="component" value="Unassembled WGS sequence"/>
</dbReference>
<evidence type="ECO:0008006" key="3">
    <source>
        <dbReference type="Google" id="ProtNLM"/>
    </source>
</evidence>
<keyword evidence="2" id="KW-1185">Reference proteome</keyword>
<sequence>MSELKDLGLGIPGPEHLREALTNCTDPLATIEDFQEQNGILLPSLRPALPFLDLHGIARNEFHQTTMEELRDKLITRIAELALSTDKDKFTVLNDLLKKSFPVIKIKSLQPIVMSLLQHLPKIKPEYLNAVMDDPELYKVAAVEVKQQIWQDNQALFGDEVSPLLTKYIDNKETVLFNGEQLNANFFTQSPKLRRQEEVVQQLTKMVGKNVKLYDMVLQFLRTLFLRTRNVHYCTLRAEMLMTLHDLEVHEICSVDPCHKFTWCLDACIRERFIDSKRAKELQGFLDSVRRGREQVLG</sequence>
<dbReference type="EMBL" id="JAODUO010000728">
    <property type="protein sequence ID" value="KAK2175472.1"/>
    <property type="molecule type" value="Genomic_DNA"/>
</dbReference>
<protein>
    <recommendedName>
        <fullName evidence="3">Negative elongation factor B</fullName>
    </recommendedName>
</protein>
<dbReference type="InterPro" id="IPR010405">
    <property type="entry name" value="COBRA1"/>
</dbReference>
<proteinExistence type="predicted"/>
<dbReference type="PANTHER" id="PTHR13503">
    <property type="entry name" value="NEGATIVE ELONGATION FACTOR COMPLEX MEMBER B"/>
    <property type="match status" value="1"/>
</dbReference>
<name>A0AAD9KQK6_RIDPI</name>